<dbReference type="eggNOG" id="KOG0143">
    <property type="taxonomic scope" value="Eukaryota"/>
</dbReference>
<dbReference type="InterPro" id="IPR015947">
    <property type="entry name" value="PUA-like_sf"/>
</dbReference>
<feature type="domain" description="Non-haem dioxygenase N-terminal" evidence="2">
    <location>
        <begin position="142"/>
        <end position="206"/>
    </location>
</feature>
<name>T0PYF9_SAPDV</name>
<dbReference type="SUPFAM" id="SSF51197">
    <property type="entry name" value="Clavaminate synthase-like"/>
    <property type="match status" value="1"/>
</dbReference>
<dbReference type="VEuPathDB" id="FungiDB:SDRG_16052"/>
<dbReference type="AlphaFoldDB" id="T0PYF9"/>
<dbReference type="Gene3D" id="2.30.130.30">
    <property type="entry name" value="Hypothetical protein"/>
    <property type="match status" value="1"/>
</dbReference>
<dbReference type="RefSeq" id="XP_008620467.1">
    <property type="nucleotide sequence ID" value="XM_008622245.1"/>
</dbReference>
<feature type="domain" description="Isopenicillin N synthase-like Fe(2+) 2OG dioxygenase" evidence="1">
    <location>
        <begin position="341"/>
        <end position="440"/>
    </location>
</feature>
<dbReference type="Gene3D" id="2.60.120.330">
    <property type="entry name" value="B-lactam Antibiotic, Isopenicillin N Synthase, Chain"/>
    <property type="match status" value="1"/>
</dbReference>
<dbReference type="InParanoid" id="T0PYF9"/>
<dbReference type="GeneID" id="19956779"/>
<gene>
    <name evidence="3" type="ORF">SDRG_16052</name>
</gene>
<evidence type="ECO:0008006" key="5">
    <source>
        <dbReference type="Google" id="ProtNLM"/>
    </source>
</evidence>
<reference evidence="3 4" key="1">
    <citation type="submission" date="2012-04" db="EMBL/GenBank/DDBJ databases">
        <title>The Genome Sequence of Saprolegnia declina VS20.</title>
        <authorList>
            <consortium name="The Broad Institute Genome Sequencing Platform"/>
            <person name="Russ C."/>
            <person name="Nusbaum C."/>
            <person name="Tyler B."/>
            <person name="van West P."/>
            <person name="Dieguez-Uribeondo J."/>
            <person name="de Bruijn I."/>
            <person name="Tripathy S."/>
            <person name="Jiang R."/>
            <person name="Young S.K."/>
            <person name="Zeng Q."/>
            <person name="Gargeya S."/>
            <person name="Fitzgerald M."/>
            <person name="Haas B."/>
            <person name="Abouelleil A."/>
            <person name="Alvarado L."/>
            <person name="Arachchi H.M."/>
            <person name="Berlin A."/>
            <person name="Chapman S.B."/>
            <person name="Goldberg J."/>
            <person name="Griggs A."/>
            <person name="Gujja S."/>
            <person name="Hansen M."/>
            <person name="Howarth C."/>
            <person name="Imamovic A."/>
            <person name="Larimer J."/>
            <person name="McCowen C."/>
            <person name="Montmayeur A."/>
            <person name="Murphy C."/>
            <person name="Neiman D."/>
            <person name="Pearson M."/>
            <person name="Priest M."/>
            <person name="Roberts A."/>
            <person name="Saif S."/>
            <person name="Shea T."/>
            <person name="Sisk P."/>
            <person name="Sykes S."/>
            <person name="Wortman J."/>
            <person name="Nusbaum C."/>
            <person name="Birren B."/>
        </authorList>
    </citation>
    <scope>NUCLEOTIDE SEQUENCE [LARGE SCALE GENOMIC DNA]</scope>
    <source>
        <strain evidence="3 4">VS20</strain>
    </source>
</reference>
<protein>
    <recommendedName>
        <fullName evidence="5">Fe2OG dioxygenase domain-containing protein</fullName>
    </recommendedName>
</protein>
<dbReference type="Proteomes" id="UP000030762">
    <property type="component" value="Unassembled WGS sequence"/>
</dbReference>
<dbReference type="InterPro" id="IPR026992">
    <property type="entry name" value="DIOX_N"/>
</dbReference>
<dbReference type="InterPro" id="IPR044861">
    <property type="entry name" value="IPNS-like_FE2OG_OXY"/>
</dbReference>
<dbReference type="OrthoDB" id="288590at2759"/>
<dbReference type="Pfam" id="PF14226">
    <property type="entry name" value="DIOX_N"/>
    <property type="match status" value="1"/>
</dbReference>
<sequence length="503" mass="54947">MDVLLECQAPYCDWILAGRKTVETRRYPCPDHLIGQRIWLLESPAGSVRQSAVPDQVDLTTTPGLRIVGHITVAASVRYTSQAHWDVDSSRHCVPASSGYEWSPAVDVYGWEISAAVATTTPPPISTIARAYRSFFLPVLHVPTIDISDPTSPEVLDAIRAQCATLGFLRVTWKNFPVDVVGEAHDATRAFFARSDAEKNTASKAAIHKTNASFCSTGYRGNTSAYNAGGRESWSCVRPDFDPSSPPAGAYYANPTHFAQAPDPQVPWPAPTIAPTFRPAVTAYYAAVDDLAQTLLHIFGHILELEDPETLATLSKDHVSSLNLTSLRFEDDSHVAANAILPAHGDITSVTILSHDASDGASGTACLQVLNPAYDAREPYSLRWIALADAAPDAPPSFLVNLGQIMERWSNGRLKATLHRIARPVHPSILRRRQAIVFFRVTNYDAELRPLVGDATTYTPERMAEYANARLGPFHDSSKSLLEAYAIYNKDIIAPDAYIALAQ</sequence>
<keyword evidence="4" id="KW-1185">Reference proteome</keyword>
<dbReference type="InterPro" id="IPR027443">
    <property type="entry name" value="IPNS-like_sf"/>
</dbReference>
<dbReference type="SUPFAM" id="SSF88697">
    <property type="entry name" value="PUA domain-like"/>
    <property type="match status" value="1"/>
</dbReference>
<evidence type="ECO:0000259" key="1">
    <source>
        <dbReference type="Pfam" id="PF03171"/>
    </source>
</evidence>
<proteinExistence type="predicted"/>
<evidence type="ECO:0000259" key="2">
    <source>
        <dbReference type="Pfam" id="PF14226"/>
    </source>
</evidence>
<dbReference type="Pfam" id="PF03171">
    <property type="entry name" value="2OG-FeII_Oxy"/>
    <property type="match status" value="1"/>
</dbReference>
<evidence type="ECO:0000313" key="3">
    <source>
        <dbReference type="EMBL" id="EQC26100.1"/>
    </source>
</evidence>
<dbReference type="InterPro" id="IPR050231">
    <property type="entry name" value="Iron_ascorbate_oxido_reductase"/>
</dbReference>
<dbReference type="OMA" id="GQIMERW"/>
<dbReference type="EMBL" id="JH767242">
    <property type="protein sequence ID" value="EQC26100.1"/>
    <property type="molecule type" value="Genomic_DNA"/>
</dbReference>
<evidence type="ECO:0000313" key="4">
    <source>
        <dbReference type="Proteomes" id="UP000030762"/>
    </source>
</evidence>
<organism evidence="3 4">
    <name type="scientific">Saprolegnia diclina (strain VS20)</name>
    <dbReference type="NCBI Taxonomy" id="1156394"/>
    <lineage>
        <taxon>Eukaryota</taxon>
        <taxon>Sar</taxon>
        <taxon>Stramenopiles</taxon>
        <taxon>Oomycota</taxon>
        <taxon>Saprolegniomycetes</taxon>
        <taxon>Saprolegniales</taxon>
        <taxon>Saprolegniaceae</taxon>
        <taxon>Saprolegnia</taxon>
    </lineage>
</organism>
<accession>T0PYF9</accession>
<dbReference type="PANTHER" id="PTHR47990">
    <property type="entry name" value="2-OXOGLUTARATE (2OG) AND FE(II)-DEPENDENT OXYGENASE SUPERFAMILY PROTEIN-RELATED"/>
    <property type="match status" value="1"/>
</dbReference>
<dbReference type="STRING" id="1156394.T0PYF9"/>